<reference evidence="2 3" key="1">
    <citation type="submission" date="2017-11" db="EMBL/GenBank/DDBJ databases">
        <title>Genomic Encyclopedia of Archaeal and Bacterial Type Strains, Phase II (KMG-II): From Individual Species to Whole Genera.</title>
        <authorList>
            <person name="Goeker M."/>
        </authorList>
    </citation>
    <scope>NUCLEOTIDE SEQUENCE [LARGE SCALE GENOMIC DNA]</scope>
    <source>
        <strain evidence="2 3">DSM 25478</strain>
    </source>
</reference>
<feature type="transmembrane region" description="Helical" evidence="1">
    <location>
        <begin position="134"/>
        <end position="151"/>
    </location>
</feature>
<name>A0A2M9CEQ0_9CELL</name>
<keyword evidence="1" id="KW-1133">Transmembrane helix</keyword>
<feature type="transmembrane region" description="Helical" evidence="1">
    <location>
        <begin position="6"/>
        <end position="30"/>
    </location>
</feature>
<accession>A0A2M9CEQ0</accession>
<dbReference type="Pfam" id="PF11139">
    <property type="entry name" value="SfLAP"/>
    <property type="match status" value="1"/>
</dbReference>
<dbReference type="RefSeq" id="WP_100423396.1">
    <property type="nucleotide sequence ID" value="NZ_BOOX01000001.1"/>
</dbReference>
<organism evidence="2 3">
    <name type="scientific">Sediminihabitans luteus</name>
    <dbReference type="NCBI Taxonomy" id="1138585"/>
    <lineage>
        <taxon>Bacteria</taxon>
        <taxon>Bacillati</taxon>
        <taxon>Actinomycetota</taxon>
        <taxon>Actinomycetes</taxon>
        <taxon>Micrococcales</taxon>
        <taxon>Cellulomonadaceae</taxon>
        <taxon>Sediminihabitans</taxon>
    </lineage>
</organism>
<dbReference type="EMBL" id="PGFE01000003">
    <property type="protein sequence ID" value="PJJ70426.1"/>
    <property type="molecule type" value="Genomic_DNA"/>
</dbReference>
<evidence type="ECO:0000313" key="3">
    <source>
        <dbReference type="Proteomes" id="UP000231693"/>
    </source>
</evidence>
<dbReference type="Proteomes" id="UP000231693">
    <property type="component" value="Unassembled WGS sequence"/>
</dbReference>
<dbReference type="AlphaFoldDB" id="A0A2M9CEQ0"/>
<sequence>MGSAVGASLPIAVGVMISPLPVVAVVLMLVTPRAKPNSFAFLTGWFVGVALVGSIVLLLSGAAVPDDEGTPTWAAVVKIVLGALLLVVAVGQFRKRPREGVAPETPRWMATIDTFTPVKAAGLAVLLSAVNPKNLLLVVSGAAAIATAAPGDTGAQFGALAVFAVVASVGVALPLVIYFALGDRAGKVLDELKDWMVQNNAVIMSILLLVIGAKMIGDGIGAL</sequence>
<feature type="transmembrane region" description="Helical" evidence="1">
    <location>
        <begin position="201"/>
        <end position="217"/>
    </location>
</feature>
<feature type="transmembrane region" description="Helical" evidence="1">
    <location>
        <begin position="42"/>
        <end position="64"/>
    </location>
</feature>
<proteinExistence type="predicted"/>
<keyword evidence="3" id="KW-1185">Reference proteome</keyword>
<protein>
    <submittedName>
        <fullName evidence="2">Sap-like sulfolipid-1-addressing protein</fullName>
    </submittedName>
</protein>
<keyword evidence="1" id="KW-0812">Transmembrane</keyword>
<feature type="transmembrane region" description="Helical" evidence="1">
    <location>
        <begin position="157"/>
        <end position="181"/>
    </location>
</feature>
<feature type="transmembrane region" description="Helical" evidence="1">
    <location>
        <begin position="70"/>
        <end position="90"/>
    </location>
</feature>
<comment type="caution">
    <text evidence="2">The sequence shown here is derived from an EMBL/GenBank/DDBJ whole genome shotgun (WGS) entry which is preliminary data.</text>
</comment>
<evidence type="ECO:0000256" key="1">
    <source>
        <dbReference type="SAM" id="Phobius"/>
    </source>
</evidence>
<gene>
    <name evidence="2" type="ORF">CLV28_2261</name>
</gene>
<dbReference type="OrthoDB" id="4462109at2"/>
<dbReference type="InterPro" id="IPR021315">
    <property type="entry name" value="Gap/Sap"/>
</dbReference>
<evidence type="ECO:0000313" key="2">
    <source>
        <dbReference type="EMBL" id="PJJ70426.1"/>
    </source>
</evidence>
<keyword evidence="1" id="KW-0472">Membrane</keyword>